<dbReference type="SMART" id="SM00922">
    <property type="entry name" value="MR_MLE"/>
    <property type="match status" value="1"/>
</dbReference>
<dbReference type="RefSeq" id="WP_230502837.1">
    <property type="nucleotide sequence ID" value="NZ_CAKJTJ010000021.1"/>
</dbReference>
<dbReference type="SUPFAM" id="SSF54826">
    <property type="entry name" value="Enolase N-terminal domain-like"/>
    <property type="match status" value="1"/>
</dbReference>
<dbReference type="PANTHER" id="PTHR48073">
    <property type="entry name" value="O-SUCCINYLBENZOATE SYNTHASE-RELATED"/>
    <property type="match status" value="1"/>
</dbReference>
<comment type="similarity">
    <text evidence="7">Belongs to the mandelate racemase/muconate lactonizing enzyme family. MenC type 2 subfamily.</text>
</comment>
<evidence type="ECO:0000256" key="4">
    <source>
        <dbReference type="ARBA" id="ARBA00022842"/>
    </source>
</evidence>
<dbReference type="InterPro" id="IPR047585">
    <property type="entry name" value="MenC"/>
</dbReference>
<evidence type="ECO:0000256" key="5">
    <source>
        <dbReference type="ARBA" id="ARBA00023239"/>
    </source>
</evidence>
<dbReference type="EC" id="4.2.1.113" evidence="6 7"/>
<feature type="binding site" evidence="7">
    <location>
        <position position="213"/>
    </location>
    <ligand>
        <name>Mg(2+)</name>
        <dbReference type="ChEBI" id="CHEBI:18420"/>
    </ligand>
</feature>
<evidence type="ECO:0000256" key="3">
    <source>
        <dbReference type="ARBA" id="ARBA00022723"/>
    </source>
</evidence>
<dbReference type="Pfam" id="PF13378">
    <property type="entry name" value="MR_MLE_C"/>
    <property type="match status" value="1"/>
</dbReference>
<evidence type="ECO:0000256" key="2">
    <source>
        <dbReference type="ARBA" id="ARBA00022428"/>
    </source>
</evidence>
<dbReference type="SUPFAM" id="SSF51604">
    <property type="entry name" value="Enolase C-terminal domain-like"/>
    <property type="match status" value="1"/>
</dbReference>
<comment type="catalytic activity">
    <reaction evidence="7">
        <text>(1R,6R)-6-hydroxy-2-succinyl-cyclohexa-2,4-diene-1-carboxylate = 2-succinylbenzoate + H2O</text>
        <dbReference type="Rhea" id="RHEA:10196"/>
        <dbReference type="ChEBI" id="CHEBI:15377"/>
        <dbReference type="ChEBI" id="CHEBI:18325"/>
        <dbReference type="ChEBI" id="CHEBI:58689"/>
        <dbReference type="EC" id="4.2.1.113"/>
    </reaction>
</comment>
<dbReference type="Gene3D" id="3.30.390.10">
    <property type="entry name" value="Enolase-like, N-terminal domain"/>
    <property type="match status" value="1"/>
</dbReference>
<keyword evidence="5 7" id="KW-0456">Lyase</keyword>
<dbReference type="InterPro" id="IPR036849">
    <property type="entry name" value="Enolase-like_C_sf"/>
</dbReference>
<feature type="active site" description="Proton acceptor" evidence="7">
    <location>
        <position position="262"/>
    </location>
</feature>
<feature type="domain" description="Mandelate racemase/muconate lactonizing enzyme C-terminal" evidence="8">
    <location>
        <begin position="142"/>
        <end position="234"/>
    </location>
</feature>
<keyword evidence="4 7" id="KW-0460">Magnesium</keyword>
<evidence type="ECO:0000313" key="10">
    <source>
        <dbReference type="Proteomes" id="UP000789833"/>
    </source>
</evidence>
<dbReference type="InterPro" id="IPR013342">
    <property type="entry name" value="Mandelate_racemase_C"/>
</dbReference>
<dbReference type="SFLD" id="SFLDS00001">
    <property type="entry name" value="Enolase"/>
    <property type="match status" value="1"/>
</dbReference>
<comment type="cofactor">
    <cofactor evidence="1 7">
        <name>a divalent metal cation</name>
        <dbReference type="ChEBI" id="CHEBI:60240"/>
    </cofactor>
</comment>
<dbReference type="Pfam" id="PF02746">
    <property type="entry name" value="MR_MLE_N"/>
    <property type="match status" value="1"/>
</dbReference>
<evidence type="ECO:0000256" key="1">
    <source>
        <dbReference type="ARBA" id="ARBA00001968"/>
    </source>
</evidence>
<proteinExistence type="inferred from homology"/>
<comment type="pathway">
    <text evidence="7">Quinol/quinone metabolism; menaquinone biosynthesis.</text>
</comment>
<dbReference type="EMBL" id="CAKJTJ010000021">
    <property type="protein sequence ID" value="CAG9622403.1"/>
    <property type="molecule type" value="Genomic_DNA"/>
</dbReference>
<comment type="function">
    <text evidence="7">Converts 2-succinyl-6-hydroxy-2,4-cyclohexadiene-1-carboxylate (SHCHC) to 2-succinylbenzoate (OSB).</text>
</comment>
<feature type="active site" description="Proton donor" evidence="7">
    <location>
        <position position="163"/>
    </location>
</feature>
<dbReference type="GO" id="GO:0043748">
    <property type="term" value="F:O-succinylbenzoate synthase activity"/>
    <property type="evidence" value="ECO:0007669"/>
    <property type="project" value="UniProtKB-EC"/>
</dbReference>
<dbReference type="Proteomes" id="UP000789833">
    <property type="component" value="Unassembled WGS sequence"/>
</dbReference>
<gene>
    <name evidence="7 9" type="primary">menC</name>
    <name evidence="9" type="ORF">BACCIP111883_03194</name>
</gene>
<dbReference type="PANTHER" id="PTHR48073:SF5">
    <property type="entry name" value="O-SUCCINYLBENZOATE SYNTHASE"/>
    <property type="match status" value="1"/>
</dbReference>
<protein>
    <recommendedName>
        <fullName evidence="6 7">o-succinylbenzoate synthase</fullName>
        <shortName evidence="7">OSB synthase</shortName>
        <shortName evidence="7">OSBS</shortName>
        <ecNumber evidence="6 7">4.2.1.113</ecNumber>
    </recommendedName>
    <alternativeName>
        <fullName evidence="7">4-(2'-carboxyphenyl)-4-oxybutyric acid synthase</fullName>
    </alternativeName>
    <alternativeName>
        <fullName evidence="7">o-succinylbenzoic acid synthase</fullName>
    </alternativeName>
</protein>
<keyword evidence="10" id="KW-1185">Reference proteome</keyword>
<feature type="binding site" evidence="7">
    <location>
        <position position="238"/>
    </location>
    <ligand>
        <name>Mg(2+)</name>
        <dbReference type="ChEBI" id="CHEBI:18420"/>
    </ligand>
</feature>
<comment type="pathway">
    <text evidence="7">Quinol/quinone metabolism; 1,4-dihydroxy-2-naphthoate biosynthesis; 1,4-dihydroxy-2-naphthoate from chorismate: step 4/7.</text>
</comment>
<keyword evidence="3 7" id="KW-0479">Metal-binding</keyword>
<dbReference type="InterPro" id="IPR029017">
    <property type="entry name" value="Enolase-like_N"/>
</dbReference>
<dbReference type="SFLD" id="SFLDF00009">
    <property type="entry name" value="o-succinylbenzoate_synthase"/>
    <property type="match status" value="1"/>
</dbReference>
<evidence type="ECO:0000256" key="6">
    <source>
        <dbReference type="ARBA" id="ARBA00029491"/>
    </source>
</evidence>
<dbReference type="InterPro" id="IPR010197">
    <property type="entry name" value="OSBS/NAAAR"/>
</dbReference>
<keyword evidence="2 7" id="KW-0474">Menaquinone biosynthesis</keyword>
<dbReference type="NCBIfam" id="TIGR01928">
    <property type="entry name" value="menC_lowGC_arch"/>
    <property type="match status" value="1"/>
</dbReference>
<evidence type="ECO:0000259" key="8">
    <source>
        <dbReference type="SMART" id="SM00922"/>
    </source>
</evidence>
<sequence>MNIQKVEMFHVSMELVQPFHTHLETVKERPCIILKVTDETGISGWGEVVAFSSPWYTEETVDTAWHMLEDYFIPAIFKKEWLDPRAVLDTLDSWKRNPMAKAGLEIAIWDLFAKRAKQPLAKYIGGVREVVKAGVVVGVDTPERMIHTIQTRVEEGYQRIKVKIEPAKDYKMLMKIKNAFPNVDILADANSAYTLEDIERIKNLDSLGLLMIEQPLAADDLVEHALLQKELTTPVCLDESIVSYQDAKNAIRIGSCKTMSIKIGRVGGLRNAIAIHDLCMENDIPVWCGGMLEMGISRAFNIALATLPNFTLPGDISSSDRYWKKDITFPKVVVKNGEVKVSSNPGIGVEVDEEYVKKISLRTRSFFSKTT</sequence>
<dbReference type="Gene3D" id="3.20.20.120">
    <property type="entry name" value="Enolase-like C-terminal domain"/>
    <property type="match status" value="1"/>
</dbReference>
<feature type="binding site" evidence="7">
    <location>
        <position position="188"/>
    </location>
    <ligand>
        <name>Mg(2+)</name>
        <dbReference type="ChEBI" id="CHEBI:18420"/>
    </ligand>
</feature>
<organism evidence="9 10">
    <name type="scientific">Sutcliffiella rhizosphaerae</name>
    <dbReference type="NCBI Taxonomy" id="2880967"/>
    <lineage>
        <taxon>Bacteria</taxon>
        <taxon>Bacillati</taxon>
        <taxon>Bacillota</taxon>
        <taxon>Bacilli</taxon>
        <taxon>Bacillales</taxon>
        <taxon>Bacillaceae</taxon>
        <taxon>Sutcliffiella</taxon>
    </lineage>
</organism>
<dbReference type="HAMAP" id="MF_01933">
    <property type="entry name" value="MenC_2"/>
    <property type="match status" value="1"/>
</dbReference>
<comment type="caution">
    <text evidence="9">The sequence shown here is derived from an EMBL/GenBank/DDBJ whole genome shotgun (WGS) entry which is preliminary data.</text>
</comment>
<reference evidence="9 10" key="1">
    <citation type="submission" date="2021-10" db="EMBL/GenBank/DDBJ databases">
        <authorList>
            <person name="Criscuolo A."/>
        </authorList>
    </citation>
    <scope>NUCLEOTIDE SEQUENCE [LARGE SCALE GENOMIC DNA]</scope>
    <source>
        <strain evidence="10">CIP 111883</strain>
    </source>
</reference>
<dbReference type="CDD" id="cd03317">
    <property type="entry name" value="NAAAR"/>
    <property type="match status" value="1"/>
</dbReference>
<name>A0ABN8AH45_9BACI</name>
<accession>A0ABN8AH45</accession>
<evidence type="ECO:0000256" key="7">
    <source>
        <dbReference type="HAMAP-Rule" id="MF_01933"/>
    </source>
</evidence>
<dbReference type="SFLD" id="SFLDG00180">
    <property type="entry name" value="muconate_cycloisomerase"/>
    <property type="match status" value="1"/>
</dbReference>
<dbReference type="InterPro" id="IPR013341">
    <property type="entry name" value="Mandelate_racemase_N_dom"/>
</dbReference>
<dbReference type="InterPro" id="IPR029065">
    <property type="entry name" value="Enolase_C-like"/>
</dbReference>
<evidence type="ECO:0000313" key="9">
    <source>
        <dbReference type="EMBL" id="CAG9622403.1"/>
    </source>
</evidence>